<dbReference type="Gene3D" id="1.10.10.10">
    <property type="entry name" value="Winged helix-like DNA-binding domain superfamily/Winged helix DNA-binding domain"/>
    <property type="match status" value="1"/>
</dbReference>
<comment type="similarity">
    <text evidence="1">Belongs to the sigma-70 factor family. ECF subfamily.</text>
</comment>
<evidence type="ECO:0000256" key="4">
    <source>
        <dbReference type="ARBA" id="ARBA00023125"/>
    </source>
</evidence>
<feature type="region of interest" description="Disordered" evidence="6">
    <location>
        <begin position="288"/>
        <end position="316"/>
    </location>
</feature>
<reference evidence="9" key="1">
    <citation type="submission" date="2023-11" db="EMBL/GenBank/DDBJ databases">
        <authorList>
            <person name="Helweg L.P."/>
            <person name="Kiel A."/>
            <person name="Hitz F."/>
            <person name="Ruckert-Reed C."/>
            <person name="Busche T."/>
            <person name="Kaltschmidt B."/>
            <person name="Kaltschmidt C."/>
        </authorList>
    </citation>
    <scope>NUCLEOTIDE SEQUENCE [LARGE SCALE GENOMIC DNA]</scope>
    <source>
        <strain evidence="9">4.1</strain>
    </source>
</reference>
<dbReference type="AlphaFoldDB" id="A0AAF0Z1I2"/>
<dbReference type="GO" id="GO:0003677">
    <property type="term" value="F:DNA binding"/>
    <property type="evidence" value="ECO:0007669"/>
    <property type="project" value="UniProtKB-KW"/>
</dbReference>
<evidence type="ECO:0000256" key="3">
    <source>
        <dbReference type="ARBA" id="ARBA00023082"/>
    </source>
</evidence>
<feature type="compositionally biased region" description="Pro residues" evidence="6">
    <location>
        <begin position="414"/>
        <end position="447"/>
    </location>
</feature>
<keyword evidence="4" id="KW-0238">DNA-binding</keyword>
<sequence length="660" mass="68464">MSTDPQGSTPGLPSGGPVEPARRPGGRRVLRRPGARSLERLSDKDLVDLTRTGAVEPFEVLWHRHADAGRRVASRFTRASETDDLVQEAYVRIYAALSRGSGPVGPFRPYLYQAIRNIAITWAARPQADSVELVGDLSDGTDITESVLEGTVTASAFRSLPARWQEVLWYSEVEGLEPAELGPLLGMKASAVSALAYRAREGLRRAWLQAHVSSAALPQACRWSAERMGAANRGALGGAARTRFDEHVGSCTRCTILVSEIDEVARRLGLVLVPLLVGVPWATFQSWGTPSTAPASVGTVAARSGSRPAARGGHAGRERHIRLAVAVVAAVAAVSTAAALGEHLLRTSTESTPQATAAPEHTPTNPAPLATPSTSPKAKEPDDAGEAAEADREASAAVEPSRSTEPPELDLEGPPDPPLPRPGPTEPLPALPTLPPAPPPAPVPPVVTPTSTPPDATVPTAPTAPAVPTLTGPPAGTPLATFPTVSGRADPGVTVVLSATSGDTLTTTVAKDDGSWSTPVCQDTSTAPAACLADTDSLTVQAHAHDETTDLESAASPGLSWTFDRPTMTEPTDGAQIVLPESGDVAVQLDGAAGSTVQVSIDGVPTGHLHTMPQAEDLEWRDVTPGAHTLSVRYVTVGADGTTTTGHGPTRTVTVTVVEP</sequence>
<dbReference type="InterPro" id="IPR013324">
    <property type="entry name" value="RNA_pol_sigma_r3/r4-like"/>
</dbReference>
<evidence type="ECO:0000256" key="6">
    <source>
        <dbReference type="SAM" id="MobiDB-lite"/>
    </source>
</evidence>
<proteinExistence type="inferred from homology"/>
<organism evidence="8 9">
    <name type="scientific">Sanguibacter biliveldensis</name>
    <dbReference type="NCBI Taxonomy" id="3030830"/>
    <lineage>
        <taxon>Bacteria</taxon>
        <taxon>Bacillati</taxon>
        <taxon>Actinomycetota</taxon>
        <taxon>Actinomycetes</taxon>
        <taxon>Micrococcales</taxon>
        <taxon>Sanguibacteraceae</taxon>
        <taxon>Sanguibacter</taxon>
    </lineage>
</organism>
<feature type="domain" description="RNA polymerase sigma-70 region 2" evidence="7">
    <location>
        <begin position="61"/>
        <end position="123"/>
    </location>
</feature>
<dbReference type="InterPro" id="IPR036388">
    <property type="entry name" value="WH-like_DNA-bd_sf"/>
</dbReference>
<evidence type="ECO:0000256" key="5">
    <source>
        <dbReference type="ARBA" id="ARBA00023163"/>
    </source>
</evidence>
<evidence type="ECO:0000313" key="8">
    <source>
        <dbReference type="EMBL" id="WPF81415.1"/>
    </source>
</evidence>
<feature type="compositionally biased region" description="Low complexity" evidence="6">
    <location>
        <begin position="448"/>
        <end position="484"/>
    </location>
</feature>
<evidence type="ECO:0000256" key="2">
    <source>
        <dbReference type="ARBA" id="ARBA00023015"/>
    </source>
</evidence>
<dbReference type="Gene3D" id="2.60.40.10">
    <property type="entry name" value="Immunoglobulins"/>
    <property type="match status" value="1"/>
</dbReference>
<dbReference type="InterPro" id="IPR013783">
    <property type="entry name" value="Ig-like_fold"/>
</dbReference>
<dbReference type="GO" id="GO:0005975">
    <property type="term" value="P:carbohydrate metabolic process"/>
    <property type="evidence" value="ECO:0007669"/>
    <property type="project" value="UniProtKB-ARBA"/>
</dbReference>
<dbReference type="PANTHER" id="PTHR43133:SF8">
    <property type="entry name" value="RNA POLYMERASE SIGMA FACTOR HI_1459-RELATED"/>
    <property type="match status" value="1"/>
</dbReference>
<dbReference type="PANTHER" id="PTHR43133">
    <property type="entry name" value="RNA POLYMERASE ECF-TYPE SIGMA FACTO"/>
    <property type="match status" value="1"/>
</dbReference>
<feature type="compositionally biased region" description="Low complexity" evidence="6">
    <location>
        <begin position="301"/>
        <end position="312"/>
    </location>
</feature>
<dbReference type="Proteomes" id="UP001304340">
    <property type="component" value="Chromosome"/>
</dbReference>
<evidence type="ECO:0000256" key="1">
    <source>
        <dbReference type="ARBA" id="ARBA00010641"/>
    </source>
</evidence>
<feature type="region of interest" description="Disordered" evidence="6">
    <location>
        <begin position="348"/>
        <end position="489"/>
    </location>
</feature>
<keyword evidence="9" id="KW-1185">Reference proteome</keyword>
<feature type="compositionally biased region" description="Polar residues" evidence="6">
    <location>
        <begin position="1"/>
        <end position="11"/>
    </location>
</feature>
<dbReference type="InterPro" id="IPR007627">
    <property type="entry name" value="RNA_pol_sigma70_r2"/>
</dbReference>
<dbReference type="GO" id="GO:0016987">
    <property type="term" value="F:sigma factor activity"/>
    <property type="evidence" value="ECO:0007669"/>
    <property type="project" value="UniProtKB-KW"/>
</dbReference>
<protein>
    <submittedName>
        <fullName evidence="8">Sigma-70 family RNA polymerase sigma factor</fullName>
    </submittedName>
</protein>
<accession>A0AAF0Z1I2</accession>
<dbReference type="EMBL" id="CP138359">
    <property type="protein sequence ID" value="WPF81415.1"/>
    <property type="molecule type" value="Genomic_DNA"/>
</dbReference>
<dbReference type="GO" id="GO:0006352">
    <property type="term" value="P:DNA-templated transcription initiation"/>
    <property type="evidence" value="ECO:0007669"/>
    <property type="project" value="InterPro"/>
</dbReference>
<dbReference type="Pfam" id="PF04542">
    <property type="entry name" value="Sigma70_r2"/>
    <property type="match status" value="1"/>
</dbReference>
<dbReference type="InterPro" id="IPR013325">
    <property type="entry name" value="RNA_pol_sigma_r2"/>
</dbReference>
<dbReference type="InterPro" id="IPR039425">
    <property type="entry name" value="RNA_pol_sigma-70-like"/>
</dbReference>
<evidence type="ECO:0000313" key="9">
    <source>
        <dbReference type="Proteomes" id="UP001304340"/>
    </source>
</evidence>
<keyword evidence="2" id="KW-0805">Transcription regulation</keyword>
<dbReference type="SUPFAM" id="SSF88659">
    <property type="entry name" value="Sigma3 and sigma4 domains of RNA polymerase sigma factors"/>
    <property type="match status" value="1"/>
</dbReference>
<feature type="region of interest" description="Disordered" evidence="6">
    <location>
        <begin position="1"/>
        <end position="35"/>
    </location>
</feature>
<feature type="compositionally biased region" description="Basic residues" evidence="6">
    <location>
        <begin position="24"/>
        <end position="34"/>
    </location>
</feature>
<dbReference type="RefSeq" id="WP_319155881.1">
    <property type="nucleotide sequence ID" value="NZ_CP138359.1"/>
</dbReference>
<dbReference type="InterPro" id="IPR014284">
    <property type="entry name" value="RNA_pol_sigma-70_dom"/>
</dbReference>
<dbReference type="NCBIfam" id="TIGR02937">
    <property type="entry name" value="sigma70-ECF"/>
    <property type="match status" value="1"/>
</dbReference>
<keyword evidence="5" id="KW-0804">Transcription</keyword>
<evidence type="ECO:0000259" key="7">
    <source>
        <dbReference type="Pfam" id="PF04542"/>
    </source>
</evidence>
<dbReference type="KEGG" id="sbil:SANBI_002709"/>
<dbReference type="Gene3D" id="1.10.1740.10">
    <property type="match status" value="1"/>
</dbReference>
<dbReference type="SUPFAM" id="SSF88946">
    <property type="entry name" value="Sigma2 domain of RNA polymerase sigma factors"/>
    <property type="match status" value="1"/>
</dbReference>
<name>A0AAF0Z1I2_9MICO</name>
<gene>
    <name evidence="8" type="ORF">SANBI_002709</name>
</gene>
<keyword evidence="3" id="KW-0731">Sigma factor</keyword>